<protein>
    <submittedName>
        <fullName evidence="1">Uncharacterized protein</fullName>
    </submittedName>
</protein>
<dbReference type="RefSeq" id="XP_007681916.1">
    <property type="nucleotide sequence ID" value="XM_007683726.1"/>
</dbReference>
<gene>
    <name evidence="1" type="ORF">BAUCODRAFT_127483</name>
</gene>
<dbReference type="EMBL" id="KB445565">
    <property type="protein sequence ID" value="EMC90997.1"/>
    <property type="molecule type" value="Genomic_DNA"/>
</dbReference>
<name>M2LB19_BAUPA</name>
<dbReference type="GeneID" id="19108159"/>
<organism evidence="1 2">
    <name type="scientific">Baudoinia panamericana (strain UAMH 10762)</name>
    <name type="common">Angels' share fungus</name>
    <name type="synonym">Baudoinia compniacensis (strain UAMH 10762)</name>
    <dbReference type="NCBI Taxonomy" id="717646"/>
    <lineage>
        <taxon>Eukaryota</taxon>
        <taxon>Fungi</taxon>
        <taxon>Dikarya</taxon>
        <taxon>Ascomycota</taxon>
        <taxon>Pezizomycotina</taxon>
        <taxon>Dothideomycetes</taxon>
        <taxon>Dothideomycetidae</taxon>
        <taxon>Mycosphaerellales</taxon>
        <taxon>Teratosphaeriaceae</taxon>
        <taxon>Baudoinia</taxon>
    </lineage>
</organism>
<reference evidence="1 2" key="1">
    <citation type="journal article" date="2012" name="PLoS Pathog.">
        <title>Diverse lifestyles and strategies of plant pathogenesis encoded in the genomes of eighteen Dothideomycetes fungi.</title>
        <authorList>
            <person name="Ohm R.A."/>
            <person name="Feau N."/>
            <person name="Henrissat B."/>
            <person name="Schoch C.L."/>
            <person name="Horwitz B.A."/>
            <person name="Barry K.W."/>
            <person name="Condon B.J."/>
            <person name="Copeland A.C."/>
            <person name="Dhillon B."/>
            <person name="Glaser F."/>
            <person name="Hesse C.N."/>
            <person name="Kosti I."/>
            <person name="LaButti K."/>
            <person name="Lindquist E.A."/>
            <person name="Lucas S."/>
            <person name="Salamov A.A."/>
            <person name="Bradshaw R.E."/>
            <person name="Ciuffetti L."/>
            <person name="Hamelin R.C."/>
            <person name="Kema G.H.J."/>
            <person name="Lawrence C."/>
            <person name="Scott J.A."/>
            <person name="Spatafora J.W."/>
            <person name="Turgeon B.G."/>
            <person name="de Wit P.J.G.M."/>
            <person name="Zhong S."/>
            <person name="Goodwin S.B."/>
            <person name="Grigoriev I.V."/>
        </authorList>
    </citation>
    <scope>NUCLEOTIDE SEQUENCE [LARGE SCALE GENOMIC DNA]</scope>
    <source>
        <strain evidence="1 2">UAMH 10762</strain>
    </source>
</reference>
<evidence type="ECO:0000313" key="2">
    <source>
        <dbReference type="Proteomes" id="UP000011761"/>
    </source>
</evidence>
<accession>M2LB19</accession>
<sequence length="214" mass="24430">MEAQTEATKMPVELAPVQYQRLRGRQPRLIRTTTGRYTLLPFLGHVSPHWLIEVDFTDDSIGRYRDWANDMTGTPSASTSDGILLPSITDDLRLGKQLEHGSYISHLWHTRLAYNFSEDLDTTMLTLRSAYTVAQLLDLFSRYPSSFPSEYIDAILQWVARREVFGIPTISPLQRYLSSELRSWLSVSVQPYVVVAEVALRFAELQLSDSEDEA</sequence>
<dbReference type="HOGENOM" id="CLU_1288688_0_0_1"/>
<dbReference type="AlphaFoldDB" id="M2LB19"/>
<dbReference type="Proteomes" id="UP000011761">
    <property type="component" value="Unassembled WGS sequence"/>
</dbReference>
<proteinExistence type="predicted"/>
<keyword evidence="2" id="KW-1185">Reference proteome</keyword>
<dbReference type="KEGG" id="bcom:BAUCODRAFT_127483"/>
<evidence type="ECO:0000313" key="1">
    <source>
        <dbReference type="EMBL" id="EMC90997.1"/>
    </source>
</evidence>